<evidence type="ECO:0000313" key="4">
    <source>
        <dbReference type="Proteomes" id="UP001431572"/>
    </source>
</evidence>
<keyword evidence="4" id="KW-1185">Reference proteome</keyword>
<evidence type="ECO:0000313" key="2">
    <source>
        <dbReference type="EMBL" id="WJW67138.1"/>
    </source>
</evidence>
<organism evidence="1 3">
    <name type="scientific">Candidatus Chlorohelix allophototropha</name>
    <dbReference type="NCBI Taxonomy" id="3003348"/>
    <lineage>
        <taxon>Bacteria</taxon>
        <taxon>Bacillati</taxon>
        <taxon>Chloroflexota</taxon>
        <taxon>Chloroflexia</taxon>
        <taxon>Candidatus Chloroheliales</taxon>
        <taxon>Candidatus Chloroheliaceae</taxon>
        <taxon>Candidatus Chlorohelix</taxon>
    </lineage>
</organism>
<evidence type="ECO:0000313" key="3">
    <source>
        <dbReference type="Proteomes" id="UP000521676"/>
    </source>
</evidence>
<dbReference type="EMBL" id="CP128399">
    <property type="protein sequence ID" value="WJW67138.1"/>
    <property type="molecule type" value="Genomic_DNA"/>
</dbReference>
<accession>A0A8T7LY94</accession>
<dbReference type="EMBL" id="JACATZ010000001">
    <property type="protein sequence ID" value="NWJ45262.1"/>
    <property type="molecule type" value="Genomic_DNA"/>
</dbReference>
<name>A0A8T7LY94_9CHLR</name>
<reference evidence="1 3" key="1">
    <citation type="submission" date="2020-06" db="EMBL/GenBank/DDBJ databases">
        <title>Anoxygenic phototrophic Chloroflexota member uses a Type I reaction center.</title>
        <authorList>
            <person name="Tsuji J.M."/>
            <person name="Shaw N.A."/>
            <person name="Nagashima S."/>
            <person name="Venkiteswaran J."/>
            <person name="Schiff S.L."/>
            <person name="Hanada S."/>
            <person name="Tank M."/>
            <person name="Neufeld J.D."/>
        </authorList>
    </citation>
    <scope>NUCLEOTIDE SEQUENCE [LARGE SCALE GENOMIC DNA]</scope>
    <source>
        <strain evidence="1">L227-S17</strain>
    </source>
</reference>
<dbReference type="Proteomes" id="UP000521676">
    <property type="component" value="Unassembled WGS sequence"/>
</dbReference>
<protein>
    <submittedName>
        <fullName evidence="1">Uncharacterized protein</fullName>
    </submittedName>
</protein>
<proteinExistence type="predicted"/>
<reference evidence="2" key="2">
    <citation type="journal article" date="2024" name="Nature">
        <title>Anoxygenic phototroph of the Chloroflexota uses a type I reaction centre.</title>
        <authorList>
            <person name="Tsuji J.M."/>
            <person name="Shaw N.A."/>
            <person name="Nagashima S."/>
            <person name="Venkiteswaran J.J."/>
            <person name="Schiff S.L."/>
            <person name="Watanabe T."/>
            <person name="Fukui M."/>
            <person name="Hanada S."/>
            <person name="Tank M."/>
            <person name="Neufeld J.D."/>
        </authorList>
    </citation>
    <scope>NUCLEOTIDE SEQUENCE</scope>
    <source>
        <strain evidence="2">L227-S17</strain>
    </source>
</reference>
<dbReference type="Proteomes" id="UP001431572">
    <property type="component" value="Chromosome 1"/>
</dbReference>
<gene>
    <name evidence="1" type="ORF">HXX08_05220</name>
    <name evidence="2" type="ORF">OZ401_000393</name>
</gene>
<dbReference type="AlphaFoldDB" id="A0A8T7LY94"/>
<sequence>MGFFNLEEPELDDSDSWTEATEAFKKAIIIARQWQPDARTALTEINEYPPAHLDEEGCWEIFFWSPKVVKGLVLYLDTEYNLLSQNEWGALYRESAIKIGQELLTLHHYEFAAEVSQPGPEGLSFVFRQTIPKAQTCFIEVQISTTVMLTPPPRRFTINLVKNVGDRPLFGSNGGFETRLSNLIPNAKPDYWWSFRNESEYEERLREAFESFLKYGLNIMEQ</sequence>
<evidence type="ECO:0000313" key="1">
    <source>
        <dbReference type="EMBL" id="NWJ45262.1"/>
    </source>
</evidence>
<dbReference type="RefSeq" id="WP_341469033.1">
    <property type="nucleotide sequence ID" value="NZ_CP128399.1"/>
</dbReference>